<dbReference type="AlphaFoldDB" id="K1S026"/>
<dbReference type="EMBL" id="JH817080">
    <property type="protein sequence ID" value="EKC40601.1"/>
    <property type="molecule type" value="Genomic_DNA"/>
</dbReference>
<protein>
    <recommendedName>
        <fullName evidence="1">Tyrosine-protein phosphatase domain-containing protein</fullName>
    </recommendedName>
</protein>
<evidence type="ECO:0000259" key="1">
    <source>
        <dbReference type="Pfam" id="PF00102"/>
    </source>
</evidence>
<dbReference type="Gene3D" id="3.90.190.10">
    <property type="entry name" value="Protein tyrosine phosphatase superfamily"/>
    <property type="match status" value="1"/>
</dbReference>
<dbReference type="InterPro" id="IPR000242">
    <property type="entry name" value="PTP_cat"/>
</dbReference>
<dbReference type="Pfam" id="PF00102">
    <property type="entry name" value="Y_phosphatase"/>
    <property type="match status" value="1"/>
</dbReference>
<dbReference type="InterPro" id="IPR029021">
    <property type="entry name" value="Prot-tyrosine_phosphatase-like"/>
</dbReference>
<dbReference type="GO" id="GO:0004725">
    <property type="term" value="F:protein tyrosine phosphatase activity"/>
    <property type="evidence" value="ECO:0007669"/>
    <property type="project" value="InterPro"/>
</dbReference>
<feature type="domain" description="Tyrosine-protein phosphatase" evidence="1">
    <location>
        <begin position="15"/>
        <end position="67"/>
    </location>
</feature>
<gene>
    <name evidence="2" type="ORF">CGI_10021845</name>
</gene>
<dbReference type="SUPFAM" id="SSF52799">
    <property type="entry name" value="(Phosphotyrosine protein) phosphatases II"/>
    <property type="match status" value="1"/>
</dbReference>
<reference evidence="2" key="1">
    <citation type="journal article" date="2012" name="Nature">
        <title>The oyster genome reveals stress adaptation and complexity of shell formation.</title>
        <authorList>
            <person name="Zhang G."/>
            <person name="Fang X."/>
            <person name="Guo X."/>
            <person name="Li L."/>
            <person name="Luo R."/>
            <person name="Xu F."/>
            <person name="Yang P."/>
            <person name="Zhang L."/>
            <person name="Wang X."/>
            <person name="Qi H."/>
            <person name="Xiong Z."/>
            <person name="Que H."/>
            <person name="Xie Y."/>
            <person name="Holland P.W."/>
            <person name="Paps J."/>
            <person name="Zhu Y."/>
            <person name="Wu F."/>
            <person name="Chen Y."/>
            <person name="Wang J."/>
            <person name="Peng C."/>
            <person name="Meng J."/>
            <person name="Yang L."/>
            <person name="Liu J."/>
            <person name="Wen B."/>
            <person name="Zhang N."/>
            <person name="Huang Z."/>
            <person name="Zhu Q."/>
            <person name="Feng Y."/>
            <person name="Mount A."/>
            <person name="Hedgecock D."/>
            <person name="Xu Z."/>
            <person name="Liu Y."/>
            <person name="Domazet-Loso T."/>
            <person name="Du Y."/>
            <person name="Sun X."/>
            <person name="Zhang S."/>
            <person name="Liu B."/>
            <person name="Cheng P."/>
            <person name="Jiang X."/>
            <person name="Li J."/>
            <person name="Fan D."/>
            <person name="Wang W."/>
            <person name="Fu W."/>
            <person name="Wang T."/>
            <person name="Wang B."/>
            <person name="Zhang J."/>
            <person name="Peng Z."/>
            <person name="Li Y."/>
            <person name="Li N."/>
            <person name="Wang J."/>
            <person name="Chen M."/>
            <person name="He Y."/>
            <person name="Tan F."/>
            <person name="Song X."/>
            <person name="Zheng Q."/>
            <person name="Huang R."/>
            <person name="Yang H."/>
            <person name="Du X."/>
            <person name="Chen L."/>
            <person name="Yang M."/>
            <person name="Gaffney P.M."/>
            <person name="Wang S."/>
            <person name="Luo L."/>
            <person name="She Z."/>
            <person name="Ming Y."/>
            <person name="Huang W."/>
            <person name="Zhang S."/>
            <person name="Huang B."/>
            <person name="Zhang Y."/>
            <person name="Qu T."/>
            <person name="Ni P."/>
            <person name="Miao G."/>
            <person name="Wang J."/>
            <person name="Wang Q."/>
            <person name="Steinberg C.E."/>
            <person name="Wang H."/>
            <person name="Li N."/>
            <person name="Qian L."/>
            <person name="Zhang G."/>
            <person name="Li Y."/>
            <person name="Yang H."/>
            <person name="Liu X."/>
            <person name="Wang J."/>
            <person name="Yin Y."/>
            <person name="Wang J."/>
        </authorList>
    </citation>
    <scope>NUCLEOTIDE SEQUENCE [LARGE SCALE GENOMIC DNA]</scope>
    <source>
        <strain evidence="2">05x7-T-G4-1.051#20</strain>
    </source>
</reference>
<proteinExistence type="predicted"/>
<accession>K1S026</accession>
<dbReference type="InParanoid" id="K1S026"/>
<evidence type="ECO:0000313" key="2">
    <source>
        <dbReference type="EMBL" id="EKC40601.1"/>
    </source>
</evidence>
<dbReference type="HOGENOM" id="CLU_1397577_0_0_1"/>
<organism evidence="2">
    <name type="scientific">Magallana gigas</name>
    <name type="common">Pacific oyster</name>
    <name type="synonym">Crassostrea gigas</name>
    <dbReference type="NCBI Taxonomy" id="29159"/>
    <lineage>
        <taxon>Eukaryota</taxon>
        <taxon>Metazoa</taxon>
        <taxon>Spiralia</taxon>
        <taxon>Lophotrochozoa</taxon>
        <taxon>Mollusca</taxon>
        <taxon>Bivalvia</taxon>
        <taxon>Autobranchia</taxon>
        <taxon>Pteriomorphia</taxon>
        <taxon>Ostreida</taxon>
        <taxon>Ostreoidea</taxon>
        <taxon>Ostreidae</taxon>
        <taxon>Magallana</taxon>
    </lineage>
</organism>
<sequence>MDEVESTTEVMLAKYKDIVMTADTKTEDRTGKVKCERYWPEIDGSKITKGKFSIQLVSTKTKAARSHIPSTQGGLITEHQVRWNSLRITVTFHWQSKNVLKVNLLFIVADKMRIILSSHVPGRSTYVNAVPMSRWRYRMRNILCSLQRYTKLQQDQEVDMFTIVRQLQSRRPEMISSIQRLRDYDSREWESNEFE</sequence>
<name>K1S026_MAGGI</name>